<organism evidence="1 2">
    <name type="scientific">Pontibacter lucknowensis</name>
    <dbReference type="NCBI Taxonomy" id="1077936"/>
    <lineage>
        <taxon>Bacteria</taxon>
        <taxon>Pseudomonadati</taxon>
        <taxon>Bacteroidota</taxon>
        <taxon>Cytophagia</taxon>
        <taxon>Cytophagales</taxon>
        <taxon>Hymenobacteraceae</taxon>
        <taxon>Pontibacter</taxon>
    </lineage>
</organism>
<proteinExistence type="predicted"/>
<keyword evidence="2" id="KW-1185">Reference proteome</keyword>
<gene>
    <name evidence="1" type="ORF">SAMN05421545_1150</name>
</gene>
<evidence type="ECO:0000313" key="2">
    <source>
        <dbReference type="Proteomes" id="UP000185924"/>
    </source>
</evidence>
<name>A0A1N6UZ25_9BACT</name>
<protein>
    <submittedName>
        <fullName evidence="1">Uncharacterized protein</fullName>
    </submittedName>
</protein>
<dbReference type="Proteomes" id="UP000185924">
    <property type="component" value="Unassembled WGS sequence"/>
</dbReference>
<dbReference type="RefSeq" id="WP_159439848.1">
    <property type="nucleotide sequence ID" value="NZ_FTNM01000001.1"/>
</dbReference>
<dbReference type="STRING" id="1077936.SAMN05421545_1150"/>
<accession>A0A1N6UZ25</accession>
<dbReference type="AlphaFoldDB" id="A0A1N6UZ25"/>
<dbReference type="EMBL" id="FTNM01000001">
    <property type="protein sequence ID" value="SIQ70821.1"/>
    <property type="molecule type" value="Genomic_DNA"/>
</dbReference>
<sequence length="54" mass="6001">MKIIILLLALVAAFGFALKKTVDERALLADRLQQERLTLLYSNEAPASQPMAML</sequence>
<evidence type="ECO:0000313" key="1">
    <source>
        <dbReference type="EMBL" id="SIQ70821.1"/>
    </source>
</evidence>
<reference evidence="2" key="1">
    <citation type="submission" date="2017-01" db="EMBL/GenBank/DDBJ databases">
        <authorList>
            <person name="Varghese N."/>
            <person name="Submissions S."/>
        </authorList>
    </citation>
    <scope>NUCLEOTIDE SEQUENCE [LARGE SCALE GENOMIC DNA]</scope>
    <source>
        <strain evidence="2">DM9</strain>
    </source>
</reference>